<dbReference type="Pfam" id="PF09755">
    <property type="entry name" value="DUF2046"/>
    <property type="match status" value="1"/>
</dbReference>
<dbReference type="PANTHER" id="PTHR45626">
    <property type="entry name" value="TRANSCRIPTION TERMINATION FACTOR 2-RELATED"/>
    <property type="match status" value="1"/>
</dbReference>
<feature type="coiled-coil region" evidence="9">
    <location>
        <begin position="1605"/>
        <end position="1776"/>
    </location>
</feature>
<dbReference type="InterPro" id="IPR036047">
    <property type="entry name" value="F-box-like_dom_sf"/>
</dbReference>
<evidence type="ECO:0000313" key="13">
    <source>
        <dbReference type="EMBL" id="OUS47795.1"/>
    </source>
</evidence>
<proteinExistence type="inferred from homology"/>
<dbReference type="Gene3D" id="3.40.50.300">
    <property type="entry name" value="P-loop containing nucleotide triphosphate hydrolases"/>
    <property type="match status" value="1"/>
</dbReference>
<dbReference type="PROSITE" id="PS51194">
    <property type="entry name" value="HELICASE_CTER"/>
    <property type="match status" value="1"/>
</dbReference>
<dbReference type="SMART" id="SM00487">
    <property type="entry name" value="DEXDc"/>
    <property type="match status" value="1"/>
</dbReference>
<feature type="domain" description="RING-type" evidence="11">
    <location>
        <begin position="799"/>
        <end position="859"/>
    </location>
</feature>
<name>A0A1Y5ILG4_OSTTA</name>
<dbReference type="InterPro" id="IPR027417">
    <property type="entry name" value="P-loop_NTPase"/>
</dbReference>
<keyword evidence="2" id="KW-0479">Metal-binding</keyword>
<evidence type="ECO:0000256" key="10">
    <source>
        <dbReference type="SAM" id="MobiDB-lite"/>
    </source>
</evidence>
<dbReference type="PROSITE" id="PS00518">
    <property type="entry name" value="ZF_RING_1"/>
    <property type="match status" value="1"/>
</dbReference>
<evidence type="ECO:0000259" key="12">
    <source>
        <dbReference type="PROSITE" id="PS51194"/>
    </source>
</evidence>
<feature type="compositionally biased region" description="Polar residues" evidence="10">
    <location>
        <begin position="235"/>
        <end position="253"/>
    </location>
</feature>
<sequence length="1867" mass="206033">MTSAREKTSEEYDDEALDPTLESGFCGVLGCCAHAGDRRATMSATLEELRPEMKREHEPVRRAVDGYLCAGDLPEDVLSRILGFLDVRCAGTLAATCRGFRSRVEETSPGMALTLHPHQRAALGWMRRRERARLPRVQDPLWKRFECDDGRVLWLNTIKGDLSDQHPEVHEDSQGGMLCDEPGLGKTVTALALVLARRGWRPSPPPGCTARKIGERWYYDETSSAFGSLGPTVMDGSSASTSYAETPPAKSTMSRNSSRGDSSGLRRSRRSNGGTPVGYFAAVAKNGLDGTVNGRGAKRSEREEKRAHEELAAATVENPDWRARLECSSHAAPIGFIAREGMKEDSARLARNTTHFEGVLRNCFMYIGREATCDVVDYILENTTEVSHAMPLSIPLFRRSSDHPPLFHALALVKYDGIGKLENAFPFAPPGPCEDDLILDKQALHDAVCAVDNRRRGGETTRVWLSSATFIIIPSVLIEHWLTQIRICTGGDAARWIPRVAVLDKSPKNDKKEGEVKSEGAWEPTYMFDFSDMDASDLASDFDIVIMPINRLSTEFSKVDSPLLRIMWQRVIMDEGHQLGATLAITAKLSVACALKAHARWLMTGTPTPSTLKGDGTAHLQPLLGFLRQPPYGNSTALWSNAVQRPLEGTDRLTQVDAVLRLGDILRRCMVRTCKSHILLPPMKRTTTMLKFSDVHAESYNDLVAHVKRSLLLADWGDPCHEESLLNPKNVQSASAAVTNLREAACVVGKMPTTFDPDEFDETIRDLHHYLKKRGFGEEERKARCRRVSPMLMQCKGTCDLCAHEVIMPLVTPCAHILCCGCVMHGPPKGKTLNGVENAVDEPDLPPGIVRAPRGCPVCGSAYVMQRENPYNSNPAQAVPEDLIELQPSYIQHPWKVDESRADGVYAQGESSKVDHLLARLRKIGAAVDEETLRQQDERDAFFAREANGLAEDTPGWNGSINPNARPQTNRRKRRRLDVALPLKVRDFKPSMPPPKKCIVYSSFRPHLDSIDLALYGARVPHESITRIGQTRFEREEALKTFKNDPDVAVLLLNRAAAEGLDLSFVSYVFLMEPLSNMSLEEQVVSRAHRMGQMDTVHVEVLAMENTAEETMLDVQAELLRKPMTKKELELAGETINEADAEENDKEDEADVAPTLVVESLSRRRVLERLALVPSKASDEAAAKRAKAVQDHFARLGGDGGSGRMLGTGRTIGEVEEEYWTRKALEESAAELAARGGKAPDIGSPIKTNGRATNAEDASSLATWMMRVRDPTDGGSVKEFTLPNGAKTTVSAMRARVSTRLGVGLEEYTIFCGFPPRALTEKDLSTPISLLGIRQNDLISLRRASATEEVAPDVPVTTVVTSTKRKEAPREAPKKFVDTAVLDSRVQRRLASALKASETSTEMMLQDPDLIDDSGGRGTAATMSLDLLRAAESGSKSAANDPVVRSLQDAFRSIIDERRRETEGNAKCAAVCAGNVAFSSLPDGRLVVKYRSDVGQGKASMTERSDCVQDLPAAILPFVLAVVASDAKTARENLAPAAMAVASPRVFWAVVRHGNVGPSGRTFTEALRFLAPGVADWDAFSARARASNPRYADERRPTDPSSAALALERARANHLEEELRKVRASAEKLAQTVEAEEEFLVQALNRKLEAANQEREILARDAQKREGELVEHLERRLRRLQDEKCALENALEREQERMMHRLTTAIEELGREKTQVAKERDRLSKDLEQKSSETMRLKEEKVRLENTLESEEEHIVNLMQSQILALLKRNRSLERQVKVLGGAVSDSEYVSDDQLGSPRRGSFGRDGFRRDPFARQPGSSMTSPFASDRESLSPGRRQMQQSASHAGSSAPPSARSTSSEPRSPRTS</sequence>
<dbReference type="Pfam" id="PF00176">
    <property type="entry name" value="SNF2-rel_dom"/>
    <property type="match status" value="1"/>
</dbReference>
<keyword evidence="7" id="KW-0067">ATP-binding</keyword>
<comment type="similarity">
    <text evidence="1">Belongs to the SNF2/RAD54 helicase family. RAD16 subfamily.</text>
</comment>
<evidence type="ECO:0000259" key="11">
    <source>
        <dbReference type="PROSITE" id="PS50089"/>
    </source>
</evidence>
<evidence type="ECO:0000256" key="7">
    <source>
        <dbReference type="ARBA" id="ARBA00022840"/>
    </source>
</evidence>
<dbReference type="CDD" id="cd18793">
    <property type="entry name" value="SF2_C_SNF"/>
    <property type="match status" value="1"/>
</dbReference>
<dbReference type="SMART" id="SM00490">
    <property type="entry name" value="HELICc"/>
    <property type="match status" value="1"/>
</dbReference>
<evidence type="ECO:0000256" key="9">
    <source>
        <dbReference type="SAM" id="Coils"/>
    </source>
</evidence>
<dbReference type="Pfam" id="PF00271">
    <property type="entry name" value="Helicase_C"/>
    <property type="match status" value="1"/>
</dbReference>
<feature type="compositionally biased region" description="Polar residues" evidence="10">
    <location>
        <begin position="1246"/>
        <end position="1255"/>
    </location>
</feature>
<keyword evidence="4 8" id="KW-0863">Zinc-finger</keyword>
<dbReference type="GO" id="GO:0006281">
    <property type="term" value="P:DNA repair"/>
    <property type="evidence" value="ECO:0007669"/>
    <property type="project" value="TreeGrafter"/>
</dbReference>
<dbReference type="InterPro" id="IPR017907">
    <property type="entry name" value="Znf_RING_CS"/>
</dbReference>
<dbReference type="GO" id="GO:0005634">
    <property type="term" value="C:nucleus"/>
    <property type="evidence" value="ECO:0007669"/>
    <property type="project" value="TreeGrafter"/>
</dbReference>
<feature type="compositionally biased region" description="Low complexity" evidence="10">
    <location>
        <begin position="254"/>
        <end position="265"/>
    </location>
</feature>
<feature type="region of interest" description="Disordered" evidence="10">
    <location>
        <begin position="1236"/>
        <end position="1255"/>
    </location>
</feature>
<evidence type="ECO:0000256" key="5">
    <source>
        <dbReference type="ARBA" id="ARBA00022801"/>
    </source>
</evidence>
<dbReference type="InterPro" id="IPR050628">
    <property type="entry name" value="SNF2_RAD54_helicase_TF"/>
</dbReference>
<dbReference type="Gene3D" id="3.10.20.90">
    <property type="entry name" value="Phosphatidylinositol 3-kinase Catalytic Subunit, Chain A, domain 1"/>
    <property type="match status" value="1"/>
</dbReference>
<dbReference type="GO" id="GO:0016787">
    <property type="term" value="F:hydrolase activity"/>
    <property type="evidence" value="ECO:0007669"/>
    <property type="project" value="UniProtKB-KW"/>
</dbReference>
<dbReference type="InterPro" id="IPR038718">
    <property type="entry name" value="SNF2-like_sf"/>
</dbReference>
<feature type="compositionally biased region" description="Low complexity" evidence="10">
    <location>
        <begin position="1842"/>
        <end position="1867"/>
    </location>
</feature>
<dbReference type="eggNOG" id="KOG1001">
    <property type="taxonomic scope" value="Eukaryota"/>
</dbReference>
<organism evidence="13">
    <name type="scientific">Ostreococcus tauri</name>
    <name type="common">Marine green alga</name>
    <dbReference type="NCBI Taxonomy" id="70448"/>
    <lineage>
        <taxon>Eukaryota</taxon>
        <taxon>Viridiplantae</taxon>
        <taxon>Chlorophyta</taxon>
        <taxon>Mamiellophyceae</taxon>
        <taxon>Mamiellales</taxon>
        <taxon>Bathycoccaceae</taxon>
        <taxon>Ostreococcus</taxon>
    </lineage>
</organism>
<dbReference type="GO" id="GO:0008270">
    <property type="term" value="F:zinc ion binding"/>
    <property type="evidence" value="ECO:0007669"/>
    <property type="project" value="UniProtKB-KW"/>
</dbReference>
<keyword evidence="5" id="KW-0378">Hydrolase</keyword>
<dbReference type="InterPro" id="IPR001841">
    <property type="entry name" value="Znf_RING"/>
</dbReference>
<reference evidence="13" key="1">
    <citation type="submission" date="2017-04" db="EMBL/GenBank/DDBJ databases">
        <title>Population genomics of picophytoplankton unveils novel chromosome hypervariability.</title>
        <authorList>
            <consortium name="DOE Joint Genome Institute"/>
            <person name="Blanc-Mathieu R."/>
            <person name="Krasovec M."/>
            <person name="Hebrard M."/>
            <person name="Yau S."/>
            <person name="Desgranges E."/>
            <person name="Martin J."/>
            <person name="Schackwitz W."/>
            <person name="Kuo A."/>
            <person name="Salin G."/>
            <person name="Donnadieu C."/>
            <person name="Desdevises Y."/>
            <person name="Sanchez-Ferandin S."/>
            <person name="Moreau H."/>
            <person name="Rivals E."/>
            <person name="Grigoriev I.V."/>
            <person name="Grimsley N."/>
            <person name="Eyre-Walker A."/>
            <person name="Piganeau G."/>
        </authorList>
    </citation>
    <scope>NUCLEOTIDE SEQUENCE [LARGE SCALE GENOMIC DNA]</scope>
    <source>
        <strain evidence="13">RCC 1115</strain>
    </source>
</reference>
<feature type="region of interest" description="Disordered" evidence="10">
    <location>
        <begin position="1788"/>
        <end position="1867"/>
    </location>
</feature>
<accession>A0A1Y5ILG4</accession>
<keyword evidence="6" id="KW-0862">Zinc</keyword>
<dbReference type="GO" id="GO:0008094">
    <property type="term" value="F:ATP-dependent activity, acting on DNA"/>
    <property type="evidence" value="ECO:0007669"/>
    <property type="project" value="TreeGrafter"/>
</dbReference>
<feature type="domain" description="Helicase C-terminal" evidence="12">
    <location>
        <begin position="984"/>
        <end position="1137"/>
    </location>
</feature>
<dbReference type="PROSITE" id="PS50089">
    <property type="entry name" value="ZF_RING_2"/>
    <property type="match status" value="1"/>
</dbReference>
<evidence type="ECO:0000256" key="8">
    <source>
        <dbReference type="PROSITE-ProRule" id="PRU00175"/>
    </source>
</evidence>
<keyword evidence="3" id="KW-0547">Nucleotide-binding</keyword>
<dbReference type="SUPFAM" id="SSF52540">
    <property type="entry name" value="P-loop containing nucleoside triphosphate hydrolases"/>
    <property type="match status" value="2"/>
</dbReference>
<dbReference type="Gene3D" id="3.40.50.10810">
    <property type="entry name" value="Tandem AAA-ATPase domain"/>
    <property type="match status" value="1"/>
</dbReference>
<evidence type="ECO:0000256" key="3">
    <source>
        <dbReference type="ARBA" id="ARBA00022741"/>
    </source>
</evidence>
<gene>
    <name evidence="13" type="ORF">BE221DRAFT_217020</name>
</gene>
<feature type="region of interest" description="Disordered" evidence="10">
    <location>
        <begin position="230"/>
        <end position="276"/>
    </location>
</feature>
<feature type="compositionally biased region" description="Polar residues" evidence="10">
    <location>
        <begin position="957"/>
        <end position="968"/>
    </location>
</feature>
<feature type="region of interest" description="Disordered" evidence="10">
    <location>
        <begin position="953"/>
        <end position="972"/>
    </location>
</feature>
<dbReference type="Proteomes" id="UP000195557">
    <property type="component" value="Unassembled WGS sequence"/>
</dbReference>
<evidence type="ECO:0000256" key="6">
    <source>
        <dbReference type="ARBA" id="ARBA00022833"/>
    </source>
</evidence>
<dbReference type="SUPFAM" id="SSF81383">
    <property type="entry name" value="F-box domain"/>
    <property type="match status" value="1"/>
</dbReference>
<dbReference type="InterPro" id="IPR000330">
    <property type="entry name" value="SNF2_N"/>
</dbReference>
<protein>
    <submittedName>
        <fullName evidence="13">RING finger-like protein</fullName>
    </submittedName>
</protein>
<dbReference type="InterPro" id="IPR049730">
    <property type="entry name" value="SNF2/RAD54-like_C"/>
</dbReference>
<dbReference type="InterPro" id="IPR019152">
    <property type="entry name" value="DUF2046"/>
</dbReference>
<dbReference type="GO" id="GO:0005524">
    <property type="term" value="F:ATP binding"/>
    <property type="evidence" value="ECO:0007669"/>
    <property type="project" value="UniProtKB-KW"/>
</dbReference>
<dbReference type="InterPro" id="IPR014001">
    <property type="entry name" value="Helicase_ATP-bd"/>
</dbReference>
<dbReference type="InterPro" id="IPR001650">
    <property type="entry name" value="Helicase_C-like"/>
</dbReference>
<evidence type="ECO:0000256" key="2">
    <source>
        <dbReference type="ARBA" id="ARBA00022723"/>
    </source>
</evidence>
<evidence type="ECO:0000256" key="1">
    <source>
        <dbReference type="ARBA" id="ARBA00008438"/>
    </source>
</evidence>
<dbReference type="EMBL" id="KZ155776">
    <property type="protein sequence ID" value="OUS47795.1"/>
    <property type="molecule type" value="Genomic_DNA"/>
</dbReference>
<evidence type="ECO:0000256" key="4">
    <source>
        <dbReference type="ARBA" id="ARBA00022771"/>
    </source>
</evidence>
<dbReference type="PANTHER" id="PTHR45626:SF14">
    <property type="entry name" value="ATP-DEPENDENT DNA HELICASE (EUROFUNG)"/>
    <property type="match status" value="1"/>
</dbReference>
<dbReference type="CDD" id="cd09917">
    <property type="entry name" value="F-box_SF"/>
    <property type="match status" value="1"/>
</dbReference>
<keyword evidence="9" id="KW-0175">Coiled coil</keyword>